<dbReference type="InterPro" id="IPR001841">
    <property type="entry name" value="Znf_RING"/>
</dbReference>
<evidence type="ECO:0000256" key="2">
    <source>
        <dbReference type="ARBA" id="ARBA00022833"/>
    </source>
</evidence>
<dbReference type="PROSITE" id="PS50089">
    <property type="entry name" value="ZF_RING_2"/>
    <property type="match status" value="1"/>
</dbReference>
<reference evidence="5 6" key="1">
    <citation type="submission" date="2020-08" db="EMBL/GenBank/DDBJ databases">
        <authorList>
            <person name="Hejnol A."/>
        </authorList>
    </citation>
    <scope>NUCLEOTIDE SEQUENCE [LARGE SCALE GENOMIC DNA]</scope>
</reference>
<organism evidence="5 6">
    <name type="scientific">Dimorphilus gyrociliatus</name>
    <dbReference type="NCBI Taxonomy" id="2664684"/>
    <lineage>
        <taxon>Eukaryota</taxon>
        <taxon>Metazoa</taxon>
        <taxon>Spiralia</taxon>
        <taxon>Lophotrochozoa</taxon>
        <taxon>Annelida</taxon>
        <taxon>Polychaeta</taxon>
        <taxon>Polychaeta incertae sedis</taxon>
        <taxon>Dinophilidae</taxon>
        <taxon>Dimorphilus</taxon>
    </lineage>
</organism>
<dbReference type="Proteomes" id="UP000549394">
    <property type="component" value="Unassembled WGS sequence"/>
</dbReference>
<dbReference type="EMBL" id="CAJFCJ010000005">
    <property type="protein sequence ID" value="CAD5114616.1"/>
    <property type="molecule type" value="Genomic_DNA"/>
</dbReference>
<keyword evidence="1 3" id="KW-0479">Metal-binding</keyword>
<dbReference type="AlphaFoldDB" id="A0A7I8VEM9"/>
<sequence>MATLERNCRMCQVCSESWPHKSLRILPCKHISCIECLYQLQGAYLVECAVCHKDAVVPGRDVDNFPVYKATFKHQKNLIKVKKSSCPCKLSYKCYITNEGLYSISTKDLRTILFKPSFDGFILPICLNKEISDFAITDNYIYAVENSTGKILSSTKPFEGEINLRLYSSNRVNSLKAIEDENGDSCIIGFLECRNKCLFIHKSIYRWSSLNCKSIECILPNGNPIIKTCDNKFVILDKLKGKPLNELKCKGLSQVCNFSPHGILLAQTSFDKYRKYYEDNEYQYRYTDADDDMDQNEEYGISNKIIKMELFLYDYNFKLIRKLNDFKRAKLIGTAKNGNICLLFVNGKMKTYEWK</sequence>
<feature type="domain" description="RING-type" evidence="4">
    <location>
        <begin position="11"/>
        <end position="52"/>
    </location>
</feature>
<evidence type="ECO:0000256" key="3">
    <source>
        <dbReference type="PROSITE-ProRule" id="PRU00175"/>
    </source>
</evidence>
<keyword evidence="6" id="KW-1185">Reference proteome</keyword>
<keyword evidence="2" id="KW-0862">Zinc</keyword>
<evidence type="ECO:0000256" key="1">
    <source>
        <dbReference type="ARBA" id="ARBA00022771"/>
    </source>
</evidence>
<dbReference type="SUPFAM" id="SSF57850">
    <property type="entry name" value="RING/U-box"/>
    <property type="match status" value="1"/>
</dbReference>
<dbReference type="SMART" id="SM00184">
    <property type="entry name" value="RING"/>
    <property type="match status" value="1"/>
</dbReference>
<evidence type="ECO:0000313" key="6">
    <source>
        <dbReference type="Proteomes" id="UP000549394"/>
    </source>
</evidence>
<proteinExistence type="predicted"/>
<accession>A0A7I8VEM9</accession>
<dbReference type="GO" id="GO:0008270">
    <property type="term" value="F:zinc ion binding"/>
    <property type="evidence" value="ECO:0007669"/>
    <property type="project" value="UniProtKB-KW"/>
</dbReference>
<comment type="caution">
    <text evidence="5">The sequence shown here is derived from an EMBL/GenBank/DDBJ whole genome shotgun (WGS) entry which is preliminary data.</text>
</comment>
<name>A0A7I8VEM9_9ANNE</name>
<gene>
    <name evidence="5" type="ORF">DGYR_LOCUS3443</name>
</gene>
<evidence type="ECO:0000313" key="5">
    <source>
        <dbReference type="EMBL" id="CAD5114616.1"/>
    </source>
</evidence>
<evidence type="ECO:0000259" key="4">
    <source>
        <dbReference type="PROSITE" id="PS50089"/>
    </source>
</evidence>
<keyword evidence="1 3" id="KW-0863">Zinc-finger</keyword>
<protein>
    <recommendedName>
        <fullName evidence="4">RING-type domain-containing protein</fullName>
    </recommendedName>
</protein>